<reference evidence="2" key="1">
    <citation type="journal article" date="2023" name="Nat. Plants">
        <title>Single-cell RNA sequencing provides a high-resolution roadmap for understanding the multicellular compartmentation of specialized metabolism.</title>
        <authorList>
            <person name="Sun S."/>
            <person name="Shen X."/>
            <person name="Li Y."/>
            <person name="Li Y."/>
            <person name="Wang S."/>
            <person name="Li R."/>
            <person name="Zhang H."/>
            <person name="Shen G."/>
            <person name="Guo B."/>
            <person name="Wei J."/>
            <person name="Xu J."/>
            <person name="St-Pierre B."/>
            <person name="Chen S."/>
            <person name="Sun C."/>
        </authorList>
    </citation>
    <scope>NUCLEOTIDE SEQUENCE [LARGE SCALE GENOMIC DNA]</scope>
</reference>
<dbReference type="EMBL" id="CM044702">
    <property type="protein sequence ID" value="KAI5676058.1"/>
    <property type="molecule type" value="Genomic_DNA"/>
</dbReference>
<comment type="caution">
    <text evidence="1">The sequence shown here is derived from an EMBL/GenBank/DDBJ whole genome shotgun (WGS) entry which is preliminary data.</text>
</comment>
<proteinExistence type="predicted"/>
<protein>
    <submittedName>
        <fullName evidence="1">Uncharacterized protein</fullName>
    </submittedName>
</protein>
<organism evidence="1 2">
    <name type="scientific">Catharanthus roseus</name>
    <name type="common">Madagascar periwinkle</name>
    <name type="synonym">Vinca rosea</name>
    <dbReference type="NCBI Taxonomy" id="4058"/>
    <lineage>
        <taxon>Eukaryota</taxon>
        <taxon>Viridiplantae</taxon>
        <taxon>Streptophyta</taxon>
        <taxon>Embryophyta</taxon>
        <taxon>Tracheophyta</taxon>
        <taxon>Spermatophyta</taxon>
        <taxon>Magnoliopsida</taxon>
        <taxon>eudicotyledons</taxon>
        <taxon>Gunneridae</taxon>
        <taxon>Pentapetalae</taxon>
        <taxon>asterids</taxon>
        <taxon>lamiids</taxon>
        <taxon>Gentianales</taxon>
        <taxon>Apocynaceae</taxon>
        <taxon>Rauvolfioideae</taxon>
        <taxon>Vinceae</taxon>
        <taxon>Catharanthinae</taxon>
        <taxon>Catharanthus</taxon>
    </lineage>
</organism>
<sequence length="374" mass="41580">MGEIDNMIVGEWWNANVVDAEEKDLLLKLNPIYLMLTPLMVFQVPALCPCSSNDLSSTYHQCTLNNHLFFKIANHEMKVVAVDALYTNPYVTDVGVLAPGQITDILLTANEPSALYYMATHPYSSAELLPLMPDLPDFEDTPTTHKFYSNLIGLVTSPFWSPVPHNKDGHMFITVGLGLETCGPGDASCRGPLGQRLAATLDNEFSQFPTRMSILQEFFENVSGVFTTDFPNQPPLVFYYTNTSSSIDPSLMMTTKSTKVKKLMYNSSLEIVMQALLVFYDHLIHLYGFNFYVLAKLYQLEDGRSSDSECIVYALSSRRTYALGYVCDGIWAFGPLEKPFGLPHGNFTTFVRASLFNSIDLSIGAGMGPPLVSD</sequence>
<name>A0ACC0BTP7_CATRO</name>
<accession>A0ACC0BTP7</accession>
<dbReference type="Proteomes" id="UP001060085">
    <property type="component" value="Linkage Group LG02"/>
</dbReference>
<evidence type="ECO:0000313" key="1">
    <source>
        <dbReference type="EMBL" id="KAI5676058.1"/>
    </source>
</evidence>
<keyword evidence="2" id="KW-1185">Reference proteome</keyword>
<gene>
    <name evidence="1" type="ORF">M9H77_07008</name>
</gene>
<evidence type="ECO:0000313" key="2">
    <source>
        <dbReference type="Proteomes" id="UP001060085"/>
    </source>
</evidence>